<dbReference type="EMBL" id="RDSM01000003">
    <property type="protein sequence ID" value="RXH55331.1"/>
    <property type="molecule type" value="Genomic_DNA"/>
</dbReference>
<name>A0A4Q0T1C0_9BACT</name>
<dbReference type="CDD" id="cd13891">
    <property type="entry name" value="CuRO_3_CotA_like"/>
    <property type="match status" value="1"/>
</dbReference>
<feature type="domain" description="Plastocyanin-like" evidence="2">
    <location>
        <begin position="154"/>
        <end position="220"/>
    </location>
</feature>
<dbReference type="InterPro" id="IPR006311">
    <property type="entry name" value="TAT_signal"/>
</dbReference>
<dbReference type="InterPro" id="IPR008972">
    <property type="entry name" value="Cupredoxin"/>
</dbReference>
<evidence type="ECO:0000259" key="2">
    <source>
        <dbReference type="Pfam" id="PF07732"/>
    </source>
</evidence>
<dbReference type="Gene3D" id="2.60.40.420">
    <property type="entry name" value="Cupredoxins - blue copper proteins"/>
    <property type="match status" value="3"/>
</dbReference>
<dbReference type="CDD" id="cd13844">
    <property type="entry name" value="CuRO_1_BOD_CotA_like"/>
    <property type="match status" value="1"/>
</dbReference>
<dbReference type="InterPro" id="IPR045087">
    <property type="entry name" value="Cu-oxidase_fam"/>
</dbReference>
<dbReference type="RefSeq" id="WP_241655052.1">
    <property type="nucleotide sequence ID" value="NZ_RDSM01000003.1"/>
</dbReference>
<evidence type="ECO:0000259" key="1">
    <source>
        <dbReference type="Pfam" id="PF07731"/>
    </source>
</evidence>
<organism evidence="3 4">
    <name type="scientific">Granulicella sibirica</name>
    <dbReference type="NCBI Taxonomy" id="2479048"/>
    <lineage>
        <taxon>Bacteria</taxon>
        <taxon>Pseudomonadati</taxon>
        <taxon>Acidobacteriota</taxon>
        <taxon>Terriglobia</taxon>
        <taxon>Terriglobales</taxon>
        <taxon>Acidobacteriaceae</taxon>
        <taxon>Granulicella</taxon>
    </lineage>
</organism>
<feature type="domain" description="Plastocyanin-like" evidence="1">
    <location>
        <begin position="416"/>
        <end position="538"/>
    </location>
</feature>
<dbReference type="Pfam" id="PF07732">
    <property type="entry name" value="Cu-oxidase_3"/>
    <property type="match status" value="1"/>
</dbReference>
<sequence length="540" mass="61352">MSKSRRAFLQQASAFGLMARPGAALFGERPHAMQEPMMKPVWATPAKPMLHVLELPPFVDALPLPEKAPLVHSAKGTKKLQIRMREIHVPVHRDLPPTRMWSYGDTALAPLIEARAHQPIEIEWVNDLPATHFLPVDHSLHGCGRELPEVRAIAHVHGARVPRKDDGYPDDWFAPGKSLTCHYPLKQDATALWYHDHAMGLSRLNVYAGLFGMFLIRDEAEDRLGLPSGKYEVPLIFYDRDFSNDGQFFYPTSGDPEHPWVSEFAGDAILINGKIRPYFEIEPRLYRFRMVNVANSRFFRLSVAETGRGTVAMPLRVIGGDQGMLEAPAEMKVVTFAPGERVDVLVDFSGAAGKKVYLRNGALEVMEFRVGGPTTEAGSVPAVLRKMDRLQESSAVKTRTVTLNEYRDKVGNSMVMLLNRMHWHEPVTETPRLNTTEIWEFVNLTEDVHPMHLHLVRFQILDRRTFDTFEYIMHKELKFTAPAVKPEAWEAGWKDVVQCSAGVITRVLIRFEGYTGKYLYHCHILEHEANDMMRPFEVVS</sequence>
<dbReference type="PANTHER" id="PTHR48267">
    <property type="entry name" value="CUPREDOXIN SUPERFAMILY PROTEIN"/>
    <property type="match status" value="1"/>
</dbReference>
<dbReference type="PROSITE" id="PS51318">
    <property type="entry name" value="TAT"/>
    <property type="match status" value="1"/>
</dbReference>
<dbReference type="AlphaFoldDB" id="A0A4Q0T1C0"/>
<dbReference type="InterPro" id="IPR011707">
    <property type="entry name" value="Cu-oxidase-like_N"/>
</dbReference>
<evidence type="ECO:0000313" key="4">
    <source>
        <dbReference type="Proteomes" id="UP000289437"/>
    </source>
</evidence>
<keyword evidence="4" id="KW-1185">Reference proteome</keyword>
<proteinExistence type="predicted"/>
<accession>A0A4Q0T1C0</accession>
<gene>
    <name evidence="3" type="ORF">GRAN_4435</name>
</gene>
<dbReference type="Pfam" id="PF07731">
    <property type="entry name" value="Cu-oxidase_2"/>
    <property type="match status" value="1"/>
</dbReference>
<comment type="caution">
    <text evidence="3">The sequence shown here is derived from an EMBL/GenBank/DDBJ whole genome shotgun (WGS) entry which is preliminary data.</text>
</comment>
<dbReference type="GO" id="GO:0005507">
    <property type="term" value="F:copper ion binding"/>
    <property type="evidence" value="ECO:0007669"/>
    <property type="project" value="InterPro"/>
</dbReference>
<dbReference type="SUPFAM" id="SSF49503">
    <property type="entry name" value="Cupredoxins"/>
    <property type="match status" value="3"/>
</dbReference>
<reference evidence="3 4" key="1">
    <citation type="submission" date="2018-11" db="EMBL/GenBank/DDBJ databases">
        <authorList>
            <person name="Mardanov A.V."/>
            <person name="Ravin N.V."/>
            <person name="Dedysh S.N."/>
        </authorList>
    </citation>
    <scope>NUCLEOTIDE SEQUENCE [LARGE SCALE GENOMIC DNA]</scope>
    <source>
        <strain evidence="3 4">AF10</strain>
    </source>
</reference>
<dbReference type="GO" id="GO:0016491">
    <property type="term" value="F:oxidoreductase activity"/>
    <property type="evidence" value="ECO:0007669"/>
    <property type="project" value="InterPro"/>
</dbReference>
<dbReference type="PANTHER" id="PTHR48267:SF1">
    <property type="entry name" value="BILIRUBIN OXIDASE"/>
    <property type="match status" value="1"/>
</dbReference>
<reference evidence="4" key="2">
    <citation type="submission" date="2019-02" db="EMBL/GenBank/DDBJ databases">
        <title>Granulicella sibirica sp. nov., a psychrotolerant acidobacterium isolated from an organic soil layer in forested tundra, West Siberia.</title>
        <authorList>
            <person name="Oshkin I.Y."/>
            <person name="Kulichevskaya I.S."/>
            <person name="Rijpstra W.I.C."/>
            <person name="Sinninghe Damste J.S."/>
            <person name="Rakitin A.L."/>
            <person name="Ravin N.V."/>
            <person name="Dedysh S.N."/>
        </authorList>
    </citation>
    <scope>NUCLEOTIDE SEQUENCE [LARGE SCALE GENOMIC DNA]</scope>
    <source>
        <strain evidence="4">AF10</strain>
    </source>
</reference>
<dbReference type="InterPro" id="IPR011706">
    <property type="entry name" value="Cu-oxidase_C"/>
</dbReference>
<protein>
    <submittedName>
        <fullName evidence="3">Multicopper oxidase</fullName>
    </submittedName>
</protein>
<dbReference type="Proteomes" id="UP000289437">
    <property type="component" value="Unassembled WGS sequence"/>
</dbReference>
<evidence type="ECO:0000313" key="3">
    <source>
        <dbReference type="EMBL" id="RXH55331.1"/>
    </source>
</evidence>